<dbReference type="OrthoDB" id="7561690at2"/>
<dbReference type="Proteomes" id="UP000228535">
    <property type="component" value="Unassembled WGS sequence"/>
</dbReference>
<proteinExistence type="predicted"/>
<organism evidence="2 3">
    <name type="scientific">Hymenobacter chitinivorans DSM 11115</name>
    <dbReference type="NCBI Taxonomy" id="1121954"/>
    <lineage>
        <taxon>Bacteria</taxon>
        <taxon>Pseudomonadati</taxon>
        <taxon>Bacteroidota</taxon>
        <taxon>Cytophagia</taxon>
        <taxon>Cytophagales</taxon>
        <taxon>Hymenobacteraceae</taxon>
        <taxon>Hymenobacter</taxon>
    </lineage>
</organism>
<reference evidence="2 3" key="1">
    <citation type="submission" date="2017-11" db="EMBL/GenBank/DDBJ databases">
        <title>Genomic Encyclopedia of Archaeal and Bacterial Type Strains, Phase II (KMG-II): From Individual Species to Whole Genera.</title>
        <authorList>
            <person name="Goeker M."/>
        </authorList>
    </citation>
    <scope>NUCLEOTIDE SEQUENCE [LARGE SCALE GENOMIC DNA]</scope>
    <source>
        <strain evidence="2 3">DSM 11115</strain>
    </source>
</reference>
<feature type="domain" description="DUF1842" evidence="1">
    <location>
        <begin position="24"/>
        <end position="134"/>
    </location>
</feature>
<evidence type="ECO:0000313" key="2">
    <source>
        <dbReference type="EMBL" id="PJJ58603.1"/>
    </source>
</evidence>
<dbReference type="Pfam" id="PF08896">
    <property type="entry name" value="DUF1842"/>
    <property type="match status" value="1"/>
</dbReference>
<accession>A0A2M9BKY4</accession>
<dbReference type="InterPro" id="IPR014992">
    <property type="entry name" value="DUF1842"/>
</dbReference>
<name>A0A2M9BKY4_9BACT</name>
<comment type="caution">
    <text evidence="2">The sequence shown here is derived from an EMBL/GenBank/DDBJ whole genome shotgun (WGS) entry which is preliminary data.</text>
</comment>
<protein>
    <submittedName>
        <fullName evidence="2">Uncharacterized protein DUF1842</fullName>
    </submittedName>
</protein>
<keyword evidence="3" id="KW-1185">Reference proteome</keyword>
<dbReference type="AlphaFoldDB" id="A0A2M9BKY4"/>
<gene>
    <name evidence="2" type="ORF">CLV45_0013</name>
</gene>
<evidence type="ECO:0000259" key="1">
    <source>
        <dbReference type="Pfam" id="PF08896"/>
    </source>
</evidence>
<sequence>MSTTLSATPEAPVASTSEAPLASLYRACGTIGNAGMPGAPIAHFSLLVNPAGGKVVGAVHITQAIQGPGSDIEVYNVQGTVSELVWGAKETKVVQLTGSYIYSVPPPAIGTFQAEFTAHMVVGSDWNGQGGFSYGGKQINNVPVTSTDC</sequence>
<dbReference type="EMBL" id="PGFA01000001">
    <property type="protein sequence ID" value="PJJ58603.1"/>
    <property type="molecule type" value="Genomic_DNA"/>
</dbReference>
<evidence type="ECO:0000313" key="3">
    <source>
        <dbReference type="Proteomes" id="UP000228535"/>
    </source>
</evidence>
<dbReference type="RefSeq" id="WP_100334365.1">
    <property type="nucleotide sequence ID" value="NZ_PGFA01000001.1"/>
</dbReference>